<protein>
    <submittedName>
        <fullName evidence="1">Uncharacterized protein</fullName>
    </submittedName>
</protein>
<dbReference type="EMBL" id="REGN01000614">
    <property type="protein sequence ID" value="RNA40652.1"/>
    <property type="molecule type" value="Genomic_DNA"/>
</dbReference>
<comment type="caution">
    <text evidence="1">The sequence shown here is derived from an EMBL/GenBank/DDBJ whole genome shotgun (WGS) entry which is preliminary data.</text>
</comment>
<dbReference type="Proteomes" id="UP000276133">
    <property type="component" value="Unassembled WGS sequence"/>
</dbReference>
<sequence>EIDLETDDYDEKKPFKE</sequence>
<organism evidence="1 2">
    <name type="scientific">Brachionus plicatilis</name>
    <name type="common">Marine rotifer</name>
    <name type="synonym">Brachionus muelleri</name>
    <dbReference type="NCBI Taxonomy" id="10195"/>
    <lineage>
        <taxon>Eukaryota</taxon>
        <taxon>Metazoa</taxon>
        <taxon>Spiralia</taxon>
        <taxon>Gnathifera</taxon>
        <taxon>Rotifera</taxon>
        <taxon>Eurotatoria</taxon>
        <taxon>Monogononta</taxon>
        <taxon>Pseudotrocha</taxon>
        <taxon>Ploima</taxon>
        <taxon>Brachionidae</taxon>
        <taxon>Brachionus</taxon>
    </lineage>
</organism>
<name>A0A3M7SY47_BRAPC</name>
<evidence type="ECO:0000313" key="2">
    <source>
        <dbReference type="Proteomes" id="UP000276133"/>
    </source>
</evidence>
<keyword evidence="2" id="KW-1185">Reference proteome</keyword>
<gene>
    <name evidence="1" type="ORF">BpHYR1_002335</name>
</gene>
<proteinExistence type="predicted"/>
<accession>A0A3M7SY47</accession>
<evidence type="ECO:0000313" key="1">
    <source>
        <dbReference type="EMBL" id="RNA40652.1"/>
    </source>
</evidence>
<reference evidence="1 2" key="1">
    <citation type="journal article" date="2018" name="Sci. Rep.">
        <title>Genomic signatures of local adaptation to the degree of environmental predictability in rotifers.</title>
        <authorList>
            <person name="Franch-Gras L."/>
            <person name="Hahn C."/>
            <person name="Garcia-Roger E.M."/>
            <person name="Carmona M.J."/>
            <person name="Serra M."/>
            <person name="Gomez A."/>
        </authorList>
    </citation>
    <scope>NUCLEOTIDE SEQUENCE [LARGE SCALE GENOMIC DNA]</scope>
    <source>
        <strain evidence="1">HYR1</strain>
    </source>
</reference>
<dbReference type="AlphaFoldDB" id="A0A3M7SY47"/>
<feature type="non-terminal residue" evidence="1">
    <location>
        <position position="1"/>
    </location>
</feature>